<protein>
    <submittedName>
        <fullName evidence="1">Uncharacterized protein</fullName>
    </submittedName>
</protein>
<dbReference type="AlphaFoldDB" id="A0A2M9A6P9"/>
<dbReference type="OrthoDB" id="1035143at2"/>
<accession>A0A2M9A6P9</accession>
<dbReference type="EMBL" id="PGEX01000001">
    <property type="protein sequence ID" value="PJJ41394.1"/>
    <property type="molecule type" value="Genomic_DNA"/>
</dbReference>
<organism evidence="1 2">
    <name type="scientific">Hallerella succinigenes</name>
    <dbReference type="NCBI Taxonomy" id="1896222"/>
    <lineage>
        <taxon>Bacteria</taxon>
        <taxon>Pseudomonadati</taxon>
        <taxon>Fibrobacterota</taxon>
        <taxon>Fibrobacteria</taxon>
        <taxon>Fibrobacterales</taxon>
        <taxon>Fibrobacteraceae</taxon>
        <taxon>Hallerella</taxon>
    </lineage>
</organism>
<dbReference type="Proteomes" id="UP000231134">
    <property type="component" value="Unassembled WGS sequence"/>
</dbReference>
<name>A0A2M9A6P9_9BACT</name>
<comment type="caution">
    <text evidence="1">The sequence shown here is derived from an EMBL/GenBank/DDBJ whole genome shotgun (WGS) entry which is preliminary data.</text>
</comment>
<sequence>MEDKDGVLAKLHEEVCIVKSAEDLSVGDIIYVELDQADGINTQGYPTRLKYVVVSGAKSDRKQIAAVLINSENDYSSDPEWQKEQYLLSQKNYANFLEYDSWLDCFEIKELKVRKIVARKAEKKGRLNTYDLCIMMQKLKDSEFIDEHLKKVYGINSFEVPEV</sequence>
<proteinExistence type="predicted"/>
<evidence type="ECO:0000313" key="2">
    <source>
        <dbReference type="Proteomes" id="UP000231134"/>
    </source>
</evidence>
<reference evidence="1 2" key="1">
    <citation type="submission" date="2017-11" db="EMBL/GenBank/DDBJ databases">
        <title>Animal gut microbial communities from fecal samples from Wisconsin, USA.</title>
        <authorList>
            <person name="Neumann A."/>
        </authorList>
    </citation>
    <scope>NUCLEOTIDE SEQUENCE [LARGE SCALE GENOMIC DNA]</scope>
    <source>
        <strain evidence="1 2">UWS3</strain>
    </source>
</reference>
<gene>
    <name evidence="1" type="ORF">BGX16_1359</name>
</gene>
<evidence type="ECO:0000313" key="1">
    <source>
        <dbReference type="EMBL" id="PJJ41394.1"/>
    </source>
</evidence>
<keyword evidence="2" id="KW-1185">Reference proteome</keyword>
<dbReference type="RefSeq" id="WP_100425364.1">
    <property type="nucleotide sequence ID" value="NZ_PGEX01000001.1"/>
</dbReference>